<dbReference type="GeneID" id="33372517"/>
<dbReference type="AlphaFoldDB" id="A0A1Z2R6B7"/>
<gene>
    <name evidence="1" type="primary">ORF241</name>
    <name evidence="1" type="ORF">So_biv1Pt0118</name>
</gene>
<accession>A0A1Z2R6B7</accession>
<keyword evidence="1" id="KW-0934">Plastid</keyword>
<protein>
    <submittedName>
        <fullName evidence="1">Uncharacterized protein</fullName>
    </submittedName>
</protein>
<dbReference type="RefSeq" id="YP_009406734.1">
    <property type="nucleotide sequence ID" value="NC_035397.1"/>
</dbReference>
<evidence type="ECO:0000313" key="1">
    <source>
        <dbReference type="EMBL" id="ASA39255.1"/>
    </source>
</evidence>
<name>A0A1Z2R6B7_9ASTR</name>
<organism evidence="1">
    <name type="scientific">Solenopsis bivonae</name>
    <dbReference type="NCBI Taxonomy" id="2010907"/>
    <lineage>
        <taxon>Eukaryota</taxon>
        <taxon>Viridiplantae</taxon>
        <taxon>Streptophyta</taxon>
        <taxon>Embryophyta</taxon>
        <taxon>Tracheophyta</taxon>
        <taxon>Spermatophyta</taxon>
        <taxon>Magnoliopsida</taxon>
        <taxon>eudicotyledons</taxon>
        <taxon>Gunneridae</taxon>
        <taxon>Pentapetalae</taxon>
        <taxon>asterids</taxon>
        <taxon>campanulids</taxon>
        <taxon>Asterales</taxon>
        <taxon>Campanulaceae</taxon>
        <taxon>Solenopsis</taxon>
    </lineage>
</organism>
<dbReference type="EMBL" id="MF061224">
    <property type="protein sequence ID" value="ASA39255.1"/>
    <property type="molecule type" value="Genomic_DNA"/>
</dbReference>
<proteinExistence type="predicted"/>
<reference evidence="1" key="1">
    <citation type="journal article" date="2017" name="Am. J. Bot.">
        <title>The East Asian origin of the giant lobelias.</title>
        <authorList>
            <person name="Knox E.B."/>
            <person name="Li C."/>
        </authorList>
    </citation>
    <scope>NUCLEOTIDE SEQUENCE</scope>
</reference>
<geneLocation type="plastid" evidence="1"/>
<sequence length="241" mass="28414">MTNSSMTNSSMTNSWNWSWDWTWGWEWDWDWDLDIDPISKDPLKIKIREQIKIKITERVKIDGKTFSEVEKQSLFSQKEYEHPVKINDKKFAEVEKQSLFSQKEYEHQAQLKCPHENPAKEGHCKTYSKEGHCKTYSKEGHCKTYSKEGHCKTYSNDRSRICSICTSKAYDEFYAGRAKGKRWMDAQIRRALPTREELEPLEEDVKAVLKEKSQNPRSPWNLGLLHGLLDAMRDKASKRNT</sequence>